<comment type="caution">
    <text evidence="7">The sequence shown here is derived from an EMBL/GenBank/DDBJ whole genome shotgun (WGS) entry which is preliminary data.</text>
</comment>
<keyword evidence="1" id="KW-0479">Metal-binding</keyword>
<dbReference type="STRING" id="2282107.A0A286UR44"/>
<dbReference type="AlphaFoldDB" id="A0A286UR44"/>
<protein>
    <submittedName>
        <fullName evidence="7">Zinc finger 364</fullName>
    </submittedName>
</protein>
<evidence type="ECO:0000313" key="8">
    <source>
        <dbReference type="Proteomes" id="UP000217199"/>
    </source>
</evidence>
<keyword evidence="2 4" id="KW-0863">Zinc-finger</keyword>
<proteinExistence type="predicted"/>
<accession>A0A286UR44</accession>
<keyword evidence="3" id="KW-0862">Zinc</keyword>
<dbReference type="EMBL" id="NBII01000002">
    <property type="protein sequence ID" value="PAV22068.1"/>
    <property type="molecule type" value="Genomic_DNA"/>
</dbReference>
<reference evidence="7 8" key="1">
    <citation type="journal article" date="2017" name="Mol. Ecol.">
        <title>Comparative and population genomic landscape of Phellinus noxius: A hypervariable fungus causing root rot in trees.</title>
        <authorList>
            <person name="Chung C.L."/>
            <person name="Lee T.J."/>
            <person name="Akiba M."/>
            <person name="Lee H.H."/>
            <person name="Kuo T.H."/>
            <person name="Liu D."/>
            <person name="Ke H.M."/>
            <person name="Yokoi T."/>
            <person name="Roa M.B."/>
            <person name="Lu M.J."/>
            <person name="Chang Y.Y."/>
            <person name="Ann P.J."/>
            <person name="Tsai J.N."/>
            <person name="Chen C.Y."/>
            <person name="Tzean S.S."/>
            <person name="Ota Y."/>
            <person name="Hattori T."/>
            <person name="Sahashi N."/>
            <person name="Liou R.F."/>
            <person name="Kikuchi T."/>
            <person name="Tsai I.J."/>
        </authorList>
    </citation>
    <scope>NUCLEOTIDE SEQUENCE [LARGE SCALE GENOMIC DNA]</scope>
    <source>
        <strain evidence="7 8">FFPRI411160</strain>
    </source>
</reference>
<dbReference type="InterPro" id="IPR013083">
    <property type="entry name" value="Znf_RING/FYVE/PHD"/>
</dbReference>
<dbReference type="PROSITE" id="PS50089">
    <property type="entry name" value="ZF_RING_2"/>
    <property type="match status" value="1"/>
</dbReference>
<dbReference type="Pfam" id="PF13639">
    <property type="entry name" value="zf-RING_2"/>
    <property type="match status" value="1"/>
</dbReference>
<dbReference type="GO" id="GO:0008270">
    <property type="term" value="F:zinc ion binding"/>
    <property type="evidence" value="ECO:0007669"/>
    <property type="project" value="UniProtKB-KW"/>
</dbReference>
<dbReference type="InParanoid" id="A0A286UR44"/>
<dbReference type="PANTHER" id="PTHR15710:SF243">
    <property type="entry name" value="E3 UBIQUITIN-PROTEIN LIGASE PRAJA-2 ISOFORM X1"/>
    <property type="match status" value="1"/>
</dbReference>
<keyword evidence="8" id="KW-1185">Reference proteome</keyword>
<sequence>MSSQQRDPLWYCHQCNTEMRPLMTPEPQCENCHGTFVEKIEDPEDDPRDFHQAGFNPTNDPLRLFASLLGQQEHRHRSPTNSDQDTPRRSFSPLMPGSFQMEFGTSNGRTFIVGGPNTLFPRRRSFDRENETPGANPPTLHDFLRIAREETESDNDRRPSIPGNLMAQYLFALLAGAPAGVTSGANSPGSGRWGDYIFSQDALDRLITQIMENSNVNRPVPAPEDVVENLPRKVLELGDPLLENDCAVCKEQFDAKAAEPSEQIVITLPCKHAFHEGCILPWLKSSGTCPVCRFALVPQPNSHSHEAGPSASSSSPPPSGGTHPTRRRSSNEYNGGQFLF</sequence>
<evidence type="ECO:0000256" key="4">
    <source>
        <dbReference type="PROSITE-ProRule" id="PRU00175"/>
    </source>
</evidence>
<dbReference type="GO" id="GO:0016567">
    <property type="term" value="P:protein ubiquitination"/>
    <property type="evidence" value="ECO:0007669"/>
    <property type="project" value="TreeGrafter"/>
</dbReference>
<dbReference type="FunCoup" id="A0A286UR44">
    <property type="interactions" value="267"/>
</dbReference>
<organism evidence="7 8">
    <name type="scientific">Pyrrhoderma noxium</name>
    <dbReference type="NCBI Taxonomy" id="2282107"/>
    <lineage>
        <taxon>Eukaryota</taxon>
        <taxon>Fungi</taxon>
        <taxon>Dikarya</taxon>
        <taxon>Basidiomycota</taxon>
        <taxon>Agaricomycotina</taxon>
        <taxon>Agaricomycetes</taxon>
        <taxon>Hymenochaetales</taxon>
        <taxon>Hymenochaetaceae</taxon>
        <taxon>Pyrrhoderma</taxon>
    </lineage>
</organism>
<feature type="region of interest" description="Disordered" evidence="5">
    <location>
        <begin position="302"/>
        <end position="340"/>
    </location>
</feature>
<evidence type="ECO:0000256" key="2">
    <source>
        <dbReference type="ARBA" id="ARBA00022771"/>
    </source>
</evidence>
<gene>
    <name evidence="7" type="ORF">PNOK_0202500</name>
</gene>
<dbReference type="InterPro" id="IPR001841">
    <property type="entry name" value="Znf_RING"/>
</dbReference>
<evidence type="ECO:0000313" key="7">
    <source>
        <dbReference type="EMBL" id="PAV22068.1"/>
    </source>
</evidence>
<dbReference type="SUPFAM" id="SSF57850">
    <property type="entry name" value="RING/U-box"/>
    <property type="match status" value="1"/>
</dbReference>
<name>A0A286UR44_9AGAM</name>
<evidence type="ECO:0000256" key="5">
    <source>
        <dbReference type="SAM" id="MobiDB-lite"/>
    </source>
</evidence>
<dbReference type="SMART" id="SM00184">
    <property type="entry name" value="RING"/>
    <property type="match status" value="1"/>
</dbReference>
<dbReference type="CDD" id="cd16454">
    <property type="entry name" value="RING-H2_PA-TM-RING"/>
    <property type="match status" value="1"/>
</dbReference>
<feature type="region of interest" description="Disordered" evidence="5">
    <location>
        <begin position="72"/>
        <end position="100"/>
    </location>
</feature>
<dbReference type="Gene3D" id="3.30.40.10">
    <property type="entry name" value="Zinc/RING finger domain, C3HC4 (zinc finger)"/>
    <property type="match status" value="1"/>
</dbReference>
<feature type="domain" description="RING-type" evidence="6">
    <location>
        <begin position="246"/>
        <end position="293"/>
    </location>
</feature>
<dbReference type="GO" id="GO:0061630">
    <property type="term" value="F:ubiquitin protein ligase activity"/>
    <property type="evidence" value="ECO:0007669"/>
    <property type="project" value="TreeGrafter"/>
</dbReference>
<dbReference type="PANTHER" id="PTHR15710">
    <property type="entry name" value="E3 UBIQUITIN-PROTEIN LIGASE PRAJA"/>
    <property type="match status" value="1"/>
</dbReference>
<dbReference type="GO" id="GO:0005737">
    <property type="term" value="C:cytoplasm"/>
    <property type="evidence" value="ECO:0007669"/>
    <property type="project" value="TreeGrafter"/>
</dbReference>
<evidence type="ECO:0000256" key="3">
    <source>
        <dbReference type="ARBA" id="ARBA00022833"/>
    </source>
</evidence>
<evidence type="ECO:0000259" key="6">
    <source>
        <dbReference type="PROSITE" id="PS50089"/>
    </source>
</evidence>
<evidence type="ECO:0000256" key="1">
    <source>
        <dbReference type="ARBA" id="ARBA00022723"/>
    </source>
</evidence>
<dbReference type="Proteomes" id="UP000217199">
    <property type="component" value="Unassembled WGS sequence"/>
</dbReference>
<dbReference type="OrthoDB" id="8062037at2759"/>